<feature type="region of interest" description="Disordered" evidence="1">
    <location>
        <begin position="72"/>
        <end position="134"/>
    </location>
</feature>
<dbReference type="VEuPathDB" id="FungiDB:UREG_00357"/>
<dbReference type="STRING" id="336963.C4JDP3"/>
<dbReference type="GeneID" id="8439114"/>
<reference evidence="3" key="1">
    <citation type="journal article" date="2009" name="Genome Res.">
        <title>Comparative genomic analyses of the human fungal pathogens Coccidioides and their relatives.</title>
        <authorList>
            <person name="Sharpton T.J."/>
            <person name="Stajich J.E."/>
            <person name="Rounsley S.D."/>
            <person name="Gardner M.J."/>
            <person name="Wortman J.R."/>
            <person name="Jordar V.S."/>
            <person name="Maiti R."/>
            <person name="Kodira C.D."/>
            <person name="Neafsey D.E."/>
            <person name="Zeng Q."/>
            <person name="Hung C.-Y."/>
            <person name="McMahan C."/>
            <person name="Muszewska A."/>
            <person name="Grynberg M."/>
            <person name="Mandel M.A."/>
            <person name="Kellner E.M."/>
            <person name="Barker B.M."/>
            <person name="Galgiani J.N."/>
            <person name="Orbach M.J."/>
            <person name="Kirkland T.N."/>
            <person name="Cole G.T."/>
            <person name="Henn M.R."/>
            <person name="Birren B.W."/>
            <person name="Taylor J.W."/>
        </authorList>
    </citation>
    <scope>NUCLEOTIDE SEQUENCE [LARGE SCALE GENOMIC DNA]</scope>
    <source>
        <strain evidence="3">UAMH 1704</strain>
    </source>
</reference>
<protein>
    <submittedName>
        <fullName evidence="2">Uncharacterized protein</fullName>
    </submittedName>
</protein>
<dbReference type="RefSeq" id="XP_002540844.1">
    <property type="nucleotide sequence ID" value="XM_002540798.1"/>
</dbReference>
<organism evidence="2 3">
    <name type="scientific">Uncinocarpus reesii (strain UAMH 1704)</name>
    <dbReference type="NCBI Taxonomy" id="336963"/>
    <lineage>
        <taxon>Eukaryota</taxon>
        <taxon>Fungi</taxon>
        <taxon>Dikarya</taxon>
        <taxon>Ascomycota</taxon>
        <taxon>Pezizomycotina</taxon>
        <taxon>Eurotiomycetes</taxon>
        <taxon>Eurotiomycetidae</taxon>
        <taxon>Onygenales</taxon>
        <taxon>Onygenaceae</taxon>
        <taxon>Uncinocarpus</taxon>
    </lineage>
</organism>
<proteinExistence type="predicted"/>
<dbReference type="HOGENOM" id="CLU_1603973_0_0_1"/>
<feature type="compositionally biased region" description="Basic and acidic residues" evidence="1">
    <location>
        <begin position="87"/>
        <end position="118"/>
    </location>
</feature>
<dbReference type="InParanoid" id="C4JDP3"/>
<sequence length="166" mass="18698">MPPRVQHATDIAMAAQARSASTSPVREPPPEEFMREGLENDEVYIMVEDEFLATAQAFTRHLHYAEYARRKKAAKLANQSAPPPRPTDGRSKLSDETRKKLEAEKASARQKAALEDLKTAAGRPPVDSEVEDVDETTQITGWIARHQVLHKGRVGVFYGFWERTKE</sequence>
<dbReference type="OrthoDB" id="5374569at2759"/>
<evidence type="ECO:0000313" key="2">
    <source>
        <dbReference type="EMBL" id="EEP75511.1"/>
    </source>
</evidence>
<dbReference type="eggNOG" id="ENOG502SCKR">
    <property type="taxonomic scope" value="Eukaryota"/>
</dbReference>
<gene>
    <name evidence="2" type="ORF">UREG_00357</name>
</gene>
<name>C4JDP3_UNCRE</name>
<dbReference type="AlphaFoldDB" id="C4JDP3"/>
<evidence type="ECO:0000256" key="1">
    <source>
        <dbReference type="SAM" id="MobiDB-lite"/>
    </source>
</evidence>
<dbReference type="KEGG" id="ure:UREG_00357"/>
<accession>C4JDP3</accession>
<evidence type="ECO:0000313" key="3">
    <source>
        <dbReference type="Proteomes" id="UP000002058"/>
    </source>
</evidence>
<dbReference type="Proteomes" id="UP000002058">
    <property type="component" value="Unassembled WGS sequence"/>
</dbReference>
<feature type="region of interest" description="Disordered" evidence="1">
    <location>
        <begin position="1"/>
        <end position="33"/>
    </location>
</feature>
<keyword evidence="3" id="KW-1185">Reference proteome</keyword>
<dbReference type="EMBL" id="CH476615">
    <property type="protein sequence ID" value="EEP75511.1"/>
    <property type="molecule type" value="Genomic_DNA"/>
</dbReference>